<dbReference type="GO" id="GO:0045271">
    <property type="term" value="C:respiratory chain complex I"/>
    <property type="evidence" value="ECO:0007669"/>
    <property type="project" value="InterPro"/>
</dbReference>
<evidence type="ECO:0000256" key="4">
    <source>
        <dbReference type="ARBA" id="ARBA00016386"/>
    </source>
</evidence>
<keyword evidence="10" id="KW-0472">Membrane</keyword>
<keyword evidence="7" id="KW-0999">Mitochondrion inner membrane</keyword>
<organism evidence="14 15">
    <name type="scientific">Tropilaelaps mercedesae</name>
    <dbReference type="NCBI Taxonomy" id="418985"/>
    <lineage>
        <taxon>Eukaryota</taxon>
        <taxon>Metazoa</taxon>
        <taxon>Ecdysozoa</taxon>
        <taxon>Arthropoda</taxon>
        <taxon>Chelicerata</taxon>
        <taxon>Arachnida</taxon>
        <taxon>Acari</taxon>
        <taxon>Parasitiformes</taxon>
        <taxon>Mesostigmata</taxon>
        <taxon>Gamasina</taxon>
        <taxon>Dermanyssoidea</taxon>
        <taxon>Laelapidae</taxon>
        <taxon>Tropilaelaps</taxon>
    </lineage>
</organism>
<sequence length="133" mass="15677">MSSIVKQSLVKVKPIMSTSMPEARRRAKQLYKAWYREMPSIVKKYDIPVTAEQGRLKLRENFEKNRNIRDVRTIDMLVIKMQTTNANEIIQQGQMELVETMKLFKQKSHVMAFFKDTVPEKPKDFLSKFLDGH</sequence>
<evidence type="ECO:0000256" key="3">
    <source>
        <dbReference type="ARBA" id="ARBA00011790"/>
    </source>
</evidence>
<comment type="similarity">
    <text evidence="2">Belongs to the complex I LYR family.</text>
</comment>
<dbReference type="STRING" id="418985.A0A1V9XWJ4"/>
<evidence type="ECO:0000256" key="1">
    <source>
        <dbReference type="ARBA" id="ARBA00004443"/>
    </source>
</evidence>
<comment type="subcellular location">
    <subcellularLocation>
        <location evidence="1">Mitochondrion inner membrane</location>
        <topology evidence="1">Peripheral membrane protein</topology>
        <orientation evidence="1">Matrix side</orientation>
    </subcellularLocation>
</comment>
<dbReference type="FunCoup" id="A0A1V9XWJ4">
    <property type="interactions" value="1074"/>
</dbReference>
<evidence type="ECO:0000256" key="13">
    <source>
        <dbReference type="ARBA" id="ARBA00046116"/>
    </source>
</evidence>
<dbReference type="Proteomes" id="UP000192247">
    <property type="component" value="Unassembled WGS sequence"/>
</dbReference>
<evidence type="ECO:0000256" key="10">
    <source>
        <dbReference type="ARBA" id="ARBA00023136"/>
    </source>
</evidence>
<keyword evidence="5" id="KW-0813">Transport</keyword>
<dbReference type="InterPro" id="IPR016488">
    <property type="entry name" value="NADH_Ub_cplx-1_asu_su-6"/>
</dbReference>
<evidence type="ECO:0000256" key="11">
    <source>
        <dbReference type="ARBA" id="ARBA00030213"/>
    </source>
</evidence>
<dbReference type="InterPro" id="IPR045299">
    <property type="entry name" value="Complex1_LYR_NDUFA6_LYRM6"/>
</dbReference>
<evidence type="ECO:0000256" key="7">
    <source>
        <dbReference type="ARBA" id="ARBA00022792"/>
    </source>
</evidence>
<dbReference type="PANTHER" id="PTHR12964">
    <property type="entry name" value="NADH-UBIQUINONE OXIDOREDUCTASE B14 SUBUNIT"/>
    <property type="match status" value="1"/>
</dbReference>
<proteinExistence type="inferred from homology"/>
<dbReference type="PANTHER" id="PTHR12964:SF0">
    <property type="entry name" value="NADH DEHYDROGENASE [UBIQUINONE] 1 ALPHA SUBCOMPLEX SUBUNIT 6"/>
    <property type="match status" value="1"/>
</dbReference>
<dbReference type="InParanoid" id="A0A1V9XWJ4"/>
<evidence type="ECO:0000256" key="9">
    <source>
        <dbReference type="ARBA" id="ARBA00023128"/>
    </source>
</evidence>
<keyword evidence="15" id="KW-1185">Reference proteome</keyword>
<evidence type="ECO:0000256" key="2">
    <source>
        <dbReference type="ARBA" id="ARBA00009508"/>
    </source>
</evidence>
<evidence type="ECO:0000313" key="14">
    <source>
        <dbReference type="EMBL" id="OQR77738.1"/>
    </source>
</evidence>
<dbReference type="GO" id="GO:0005743">
    <property type="term" value="C:mitochondrial inner membrane"/>
    <property type="evidence" value="ECO:0007669"/>
    <property type="project" value="UniProtKB-SubCell"/>
</dbReference>
<dbReference type="EMBL" id="MNPL01003112">
    <property type="protein sequence ID" value="OQR77738.1"/>
    <property type="molecule type" value="Genomic_DNA"/>
</dbReference>
<dbReference type="AlphaFoldDB" id="A0A1V9XWJ4"/>
<dbReference type="CDD" id="cd20266">
    <property type="entry name" value="Complex1_LYR_NDUFA6_LYRM6"/>
    <property type="match status" value="1"/>
</dbReference>
<keyword evidence="6" id="KW-0679">Respiratory chain</keyword>
<evidence type="ECO:0000313" key="15">
    <source>
        <dbReference type="Proteomes" id="UP000192247"/>
    </source>
</evidence>
<comment type="caution">
    <text evidence="14">The sequence shown here is derived from an EMBL/GenBank/DDBJ whole genome shotgun (WGS) entry which is preliminary data.</text>
</comment>
<comment type="subunit">
    <text evidence="3">Mammalian complex I is composed of 45 different subunits.</text>
</comment>
<evidence type="ECO:0000256" key="6">
    <source>
        <dbReference type="ARBA" id="ARBA00022660"/>
    </source>
</evidence>
<evidence type="ECO:0000256" key="5">
    <source>
        <dbReference type="ARBA" id="ARBA00022448"/>
    </source>
</evidence>
<protein>
    <recommendedName>
        <fullName evidence="4">NADH dehydrogenase [ubiquinone] 1 alpha subcomplex subunit 6</fullName>
    </recommendedName>
    <alternativeName>
        <fullName evidence="11">Complex I-B14</fullName>
    </alternativeName>
    <alternativeName>
        <fullName evidence="12">NADH-ubiquinone oxidoreductase B14 subunit</fullName>
    </alternativeName>
</protein>
<evidence type="ECO:0000256" key="8">
    <source>
        <dbReference type="ARBA" id="ARBA00022982"/>
    </source>
</evidence>
<keyword evidence="8" id="KW-0249">Electron transport</keyword>
<keyword evidence="14" id="KW-0830">Ubiquinone</keyword>
<gene>
    <name evidence="14" type="ORF">BIW11_06878</name>
</gene>
<accession>A0A1V9XWJ4</accession>
<dbReference type="GO" id="GO:0006979">
    <property type="term" value="P:response to oxidative stress"/>
    <property type="evidence" value="ECO:0007669"/>
    <property type="project" value="TreeGrafter"/>
</dbReference>
<comment type="function">
    <text evidence="13">Accessory subunit of the mitochondrial membrane respiratory chain NADH dehydrogenase (Complex I), that is believed to be not involved in catalysis. Required for proper complex I assembly. Complex I functions in the transfer of electrons from NADH to the respiratory chain. The immediate electron acceptor for the enzyme is believed to be ubiquinone.</text>
</comment>
<keyword evidence="9" id="KW-0496">Mitochondrion</keyword>
<reference evidence="14 15" key="1">
    <citation type="journal article" date="2017" name="Gigascience">
        <title>Draft genome of the honey bee ectoparasitic mite, Tropilaelaps mercedesae, is shaped by the parasitic life history.</title>
        <authorList>
            <person name="Dong X."/>
            <person name="Armstrong S.D."/>
            <person name="Xia D."/>
            <person name="Makepeace B.L."/>
            <person name="Darby A.C."/>
            <person name="Kadowaki T."/>
        </authorList>
    </citation>
    <scope>NUCLEOTIDE SEQUENCE [LARGE SCALE GENOMIC DNA]</scope>
    <source>
        <strain evidence="14">Wuxi-XJTLU</strain>
    </source>
</reference>
<evidence type="ECO:0000256" key="12">
    <source>
        <dbReference type="ARBA" id="ARBA00032352"/>
    </source>
</evidence>
<name>A0A1V9XWJ4_9ACAR</name>